<sequence>MKEKEQSSVVCVEEEKNGTNTAATISPSASEEIFDDSCFKAPLLLPPRKSVGRRRGSSLRNGQAINVYPTPKQSPSPIQPSKDVREGTLTISNDSLSCSCSESYVKTLLVKDKITMVKESIIDDFSLLLFKNSDDLQAFQDEVKAVKAKEEAEEKRRRYEENVRLGLIKKKGRKSKAQLEKERELERRRLRREKKEQRRRDRKERREREGCEGTSIDSEERRLRKERKRERKERRERELTGGDEKMDKKERKQKLRESNSTKKSPRQS</sequence>
<keyword evidence="3" id="KW-1185">Reference proteome</keyword>
<feature type="region of interest" description="Disordered" evidence="1">
    <location>
        <begin position="47"/>
        <end position="83"/>
    </location>
</feature>
<dbReference type="AlphaFoldDB" id="A0A238BU84"/>
<feature type="region of interest" description="Disordered" evidence="1">
    <location>
        <begin position="171"/>
        <end position="268"/>
    </location>
</feature>
<evidence type="ECO:0000313" key="3">
    <source>
        <dbReference type="Proteomes" id="UP000242913"/>
    </source>
</evidence>
<dbReference type="Proteomes" id="UP000242913">
    <property type="component" value="Unassembled WGS sequence"/>
</dbReference>
<dbReference type="OrthoDB" id="5874354at2759"/>
<name>A0A238BU84_9BILA</name>
<dbReference type="EMBL" id="KZ270008">
    <property type="protein sequence ID" value="OZC08466.1"/>
    <property type="molecule type" value="Genomic_DNA"/>
</dbReference>
<feature type="non-terminal residue" evidence="2">
    <location>
        <position position="268"/>
    </location>
</feature>
<feature type="compositionally biased region" description="Basic and acidic residues" evidence="1">
    <location>
        <begin position="233"/>
        <end position="260"/>
    </location>
</feature>
<accession>A0A238BU84</accession>
<feature type="compositionally biased region" description="Basic and acidic residues" evidence="1">
    <location>
        <begin position="177"/>
        <end position="211"/>
    </location>
</feature>
<reference evidence="2 3" key="1">
    <citation type="submission" date="2015-12" db="EMBL/GenBank/DDBJ databases">
        <title>Draft genome of the nematode, Onchocerca flexuosa.</title>
        <authorList>
            <person name="Mitreva M."/>
        </authorList>
    </citation>
    <scope>NUCLEOTIDE SEQUENCE [LARGE SCALE GENOMIC DNA]</scope>
    <source>
        <strain evidence="2">Red Deer</strain>
    </source>
</reference>
<protein>
    <submittedName>
        <fullName evidence="2">Uncharacterized protein</fullName>
    </submittedName>
</protein>
<evidence type="ECO:0000313" key="2">
    <source>
        <dbReference type="EMBL" id="OZC08466.1"/>
    </source>
</evidence>
<organism evidence="2 3">
    <name type="scientific">Onchocerca flexuosa</name>
    <dbReference type="NCBI Taxonomy" id="387005"/>
    <lineage>
        <taxon>Eukaryota</taxon>
        <taxon>Metazoa</taxon>
        <taxon>Ecdysozoa</taxon>
        <taxon>Nematoda</taxon>
        <taxon>Chromadorea</taxon>
        <taxon>Rhabditida</taxon>
        <taxon>Spirurina</taxon>
        <taxon>Spiruromorpha</taxon>
        <taxon>Filarioidea</taxon>
        <taxon>Onchocercidae</taxon>
        <taxon>Onchocerca</taxon>
    </lineage>
</organism>
<evidence type="ECO:0000256" key="1">
    <source>
        <dbReference type="SAM" id="MobiDB-lite"/>
    </source>
</evidence>
<gene>
    <name evidence="2" type="ORF">X798_04527</name>
</gene>
<proteinExistence type="predicted"/>